<evidence type="ECO:0008006" key="4">
    <source>
        <dbReference type="Google" id="ProtNLM"/>
    </source>
</evidence>
<sequence>MQLYPCCALIIIASFSHTLTNVFTIIRMLVFIHISLTSLPSIPPCSPARLLSSSEPFVVTLFLLVHAAHICPYAFKVHSHKSSSHTASLVESSPAEAFPPPSHQRVCFHGN</sequence>
<keyword evidence="1" id="KW-1133">Transmembrane helix</keyword>
<feature type="transmembrane region" description="Helical" evidence="1">
    <location>
        <begin position="7"/>
        <end position="36"/>
    </location>
</feature>
<gene>
    <name evidence="2" type="ORF">ILYODFUR_014464</name>
</gene>
<protein>
    <recommendedName>
        <fullName evidence="4">Secreted protein</fullName>
    </recommendedName>
</protein>
<name>A0ABV0TVR0_9TELE</name>
<evidence type="ECO:0000256" key="1">
    <source>
        <dbReference type="SAM" id="Phobius"/>
    </source>
</evidence>
<dbReference type="Proteomes" id="UP001482620">
    <property type="component" value="Unassembled WGS sequence"/>
</dbReference>
<evidence type="ECO:0000313" key="3">
    <source>
        <dbReference type="Proteomes" id="UP001482620"/>
    </source>
</evidence>
<keyword evidence="3" id="KW-1185">Reference proteome</keyword>
<keyword evidence="1" id="KW-0812">Transmembrane</keyword>
<reference evidence="2 3" key="1">
    <citation type="submission" date="2021-06" db="EMBL/GenBank/DDBJ databases">
        <authorList>
            <person name="Palmer J.M."/>
        </authorList>
    </citation>
    <scope>NUCLEOTIDE SEQUENCE [LARGE SCALE GENOMIC DNA]</scope>
    <source>
        <strain evidence="3">if_2019</strain>
        <tissue evidence="2">Muscle</tissue>
    </source>
</reference>
<evidence type="ECO:0000313" key="2">
    <source>
        <dbReference type="EMBL" id="MEQ2236609.1"/>
    </source>
</evidence>
<comment type="caution">
    <text evidence="2">The sequence shown here is derived from an EMBL/GenBank/DDBJ whole genome shotgun (WGS) entry which is preliminary data.</text>
</comment>
<dbReference type="EMBL" id="JAHRIQ010047562">
    <property type="protein sequence ID" value="MEQ2236609.1"/>
    <property type="molecule type" value="Genomic_DNA"/>
</dbReference>
<organism evidence="2 3">
    <name type="scientific">Ilyodon furcidens</name>
    <name type="common">goldbreast splitfin</name>
    <dbReference type="NCBI Taxonomy" id="33524"/>
    <lineage>
        <taxon>Eukaryota</taxon>
        <taxon>Metazoa</taxon>
        <taxon>Chordata</taxon>
        <taxon>Craniata</taxon>
        <taxon>Vertebrata</taxon>
        <taxon>Euteleostomi</taxon>
        <taxon>Actinopterygii</taxon>
        <taxon>Neopterygii</taxon>
        <taxon>Teleostei</taxon>
        <taxon>Neoteleostei</taxon>
        <taxon>Acanthomorphata</taxon>
        <taxon>Ovalentaria</taxon>
        <taxon>Atherinomorphae</taxon>
        <taxon>Cyprinodontiformes</taxon>
        <taxon>Goodeidae</taxon>
        <taxon>Ilyodon</taxon>
    </lineage>
</organism>
<accession>A0ABV0TVR0</accession>
<proteinExistence type="predicted"/>
<keyword evidence="1" id="KW-0472">Membrane</keyword>